<keyword evidence="6 7" id="KW-0472">Membrane</keyword>
<dbReference type="RefSeq" id="WP_157899102.1">
    <property type="nucleotide sequence ID" value="NZ_CP015136.1"/>
</dbReference>
<comment type="subcellular location">
    <subcellularLocation>
        <location evidence="1">Cell membrane</location>
        <topology evidence="1">Multi-pass membrane protein</topology>
    </subcellularLocation>
</comment>
<feature type="transmembrane region" description="Helical" evidence="7">
    <location>
        <begin position="124"/>
        <end position="150"/>
    </location>
</feature>
<gene>
    <name evidence="9" type="ORF">LuPra_02580</name>
</gene>
<organism evidence="9 10">
    <name type="scientific">Luteitalea pratensis</name>
    <dbReference type="NCBI Taxonomy" id="1855912"/>
    <lineage>
        <taxon>Bacteria</taxon>
        <taxon>Pseudomonadati</taxon>
        <taxon>Acidobacteriota</taxon>
        <taxon>Vicinamibacteria</taxon>
        <taxon>Vicinamibacterales</taxon>
        <taxon>Vicinamibacteraceae</taxon>
        <taxon>Luteitalea</taxon>
    </lineage>
</organism>
<evidence type="ECO:0000259" key="8">
    <source>
        <dbReference type="Pfam" id="PF02687"/>
    </source>
</evidence>
<dbReference type="Proteomes" id="UP000076079">
    <property type="component" value="Chromosome"/>
</dbReference>
<dbReference type="AlphaFoldDB" id="A0A143PLB6"/>
<proteinExistence type="inferred from homology"/>
<dbReference type="PANTHER" id="PTHR30489:SF0">
    <property type="entry name" value="LIPOPROTEIN-RELEASING SYSTEM TRANSMEMBRANE PROTEIN LOLE"/>
    <property type="match status" value="1"/>
</dbReference>
<evidence type="ECO:0000256" key="3">
    <source>
        <dbReference type="ARBA" id="ARBA00022475"/>
    </source>
</evidence>
<keyword evidence="10" id="KW-1185">Reference proteome</keyword>
<protein>
    <submittedName>
        <fullName evidence="9">Acidobacterial duplicated orphan permease</fullName>
    </submittedName>
</protein>
<dbReference type="PANTHER" id="PTHR30489">
    <property type="entry name" value="LIPOPROTEIN-RELEASING SYSTEM TRANSMEMBRANE PROTEIN LOLE"/>
    <property type="match status" value="1"/>
</dbReference>
<name>A0A143PLB6_LUTPR</name>
<comment type="similarity">
    <text evidence="2">Belongs to the ABC-4 integral membrane protein family. LolC/E subfamily.</text>
</comment>
<evidence type="ECO:0000313" key="10">
    <source>
        <dbReference type="Proteomes" id="UP000076079"/>
    </source>
</evidence>
<dbReference type="InterPro" id="IPR051447">
    <property type="entry name" value="Lipoprotein-release_system"/>
</dbReference>
<accession>A0A143PLB6</accession>
<evidence type="ECO:0000256" key="7">
    <source>
        <dbReference type="SAM" id="Phobius"/>
    </source>
</evidence>
<dbReference type="InterPro" id="IPR003838">
    <property type="entry name" value="ABC3_permease_C"/>
</dbReference>
<sequence length="161" mass="16981">MIVEAVRASRPGVVVHDVQTLDAIVARATAPWRFAAWVFSLFCGAAFVLALLGLVSVVSLDIAYRRHEFAIRLALGAPSRDIVRRAASTAALRVSLGLACGLTASSVAVSSLRGLLFGFTPFDWVTYTAVTLAVLLTATLAALGPVYDALRTNPAGVLRRG</sequence>
<evidence type="ECO:0000256" key="2">
    <source>
        <dbReference type="ARBA" id="ARBA00005236"/>
    </source>
</evidence>
<dbReference type="STRING" id="1855912.LuPra_02580"/>
<reference evidence="9 10" key="1">
    <citation type="journal article" date="2016" name="Genome Announc.">
        <title>First Complete Genome Sequence of a Subdivision 6 Acidobacterium Strain.</title>
        <authorList>
            <person name="Huang S."/>
            <person name="Vieira S."/>
            <person name="Bunk B."/>
            <person name="Riedel T."/>
            <person name="Sproer C."/>
            <person name="Overmann J."/>
        </authorList>
    </citation>
    <scope>NUCLEOTIDE SEQUENCE [LARGE SCALE GENOMIC DNA]</scope>
    <source>
        <strain evidence="10">DSM 100886 HEG_-6_39</strain>
    </source>
</reference>
<feature type="transmembrane region" description="Helical" evidence="7">
    <location>
        <begin position="90"/>
        <end position="112"/>
    </location>
</feature>
<feature type="domain" description="ABC3 transporter permease C-terminal" evidence="8">
    <location>
        <begin position="42"/>
        <end position="154"/>
    </location>
</feature>
<reference evidence="10" key="2">
    <citation type="submission" date="2016-04" db="EMBL/GenBank/DDBJ databases">
        <title>First Complete Genome Sequence of a Subdivision 6 Acidobacterium.</title>
        <authorList>
            <person name="Huang S."/>
            <person name="Vieira S."/>
            <person name="Bunk B."/>
            <person name="Riedel T."/>
            <person name="Sproeer C."/>
            <person name="Overmann J."/>
        </authorList>
    </citation>
    <scope>NUCLEOTIDE SEQUENCE [LARGE SCALE GENOMIC DNA]</scope>
    <source>
        <strain evidence="10">DSM 100886 HEG_-6_39</strain>
    </source>
</reference>
<keyword evidence="4 7" id="KW-0812">Transmembrane</keyword>
<dbReference type="GO" id="GO:0098797">
    <property type="term" value="C:plasma membrane protein complex"/>
    <property type="evidence" value="ECO:0007669"/>
    <property type="project" value="TreeGrafter"/>
</dbReference>
<evidence type="ECO:0000313" key="9">
    <source>
        <dbReference type="EMBL" id="AMY09365.1"/>
    </source>
</evidence>
<feature type="transmembrane region" description="Helical" evidence="7">
    <location>
        <begin position="34"/>
        <end position="64"/>
    </location>
</feature>
<keyword evidence="5 7" id="KW-1133">Transmembrane helix</keyword>
<evidence type="ECO:0000256" key="6">
    <source>
        <dbReference type="ARBA" id="ARBA00023136"/>
    </source>
</evidence>
<dbReference type="GO" id="GO:0044874">
    <property type="term" value="P:lipoprotein localization to outer membrane"/>
    <property type="evidence" value="ECO:0007669"/>
    <property type="project" value="TreeGrafter"/>
</dbReference>
<dbReference type="Pfam" id="PF02687">
    <property type="entry name" value="FtsX"/>
    <property type="match status" value="1"/>
</dbReference>
<dbReference type="KEGG" id="abac:LuPra_02580"/>
<dbReference type="EMBL" id="CP015136">
    <property type="protein sequence ID" value="AMY09365.1"/>
    <property type="molecule type" value="Genomic_DNA"/>
</dbReference>
<keyword evidence="3" id="KW-1003">Cell membrane</keyword>
<evidence type="ECO:0000256" key="1">
    <source>
        <dbReference type="ARBA" id="ARBA00004651"/>
    </source>
</evidence>
<evidence type="ECO:0000256" key="5">
    <source>
        <dbReference type="ARBA" id="ARBA00022989"/>
    </source>
</evidence>
<evidence type="ECO:0000256" key="4">
    <source>
        <dbReference type="ARBA" id="ARBA00022692"/>
    </source>
</evidence>